<reference evidence="1" key="1">
    <citation type="submission" date="2018-05" db="EMBL/GenBank/DDBJ databases">
        <authorList>
            <person name="Lanie J.A."/>
            <person name="Ng W.-L."/>
            <person name="Kazmierczak K.M."/>
            <person name="Andrzejewski T.M."/>
            <person name="Davidsen T.M."/>
            <person name="Wayne K.J."/>
            <person name="Tettelin H."/>
            <person name="Glass J.I."/>
            <person name="Rusch D."/>
            <person name="Podicherti R."/>
            <person name="Tsui H.-C.T."/>
            <person name="Winkler M.E."/>
        </authorList>
    </citation>
    <scope>NUCLEOTIDE SEQUENCE</scope>
</reference>
<evidence type="ECO:0000313" key="1">
    <source>
        <dbReference type="EMBL" id="SVA41461.1"/>
    </source>
</evidence>
<accession>A0A381VN26</accession>
<proteinExistence type="predicted"/>
<protein>
    <submittedName>
        <fullName evidence="1">Uncharacterized protein</fullName>
    </submittedName>
</protein>
<sequence>MQILEFYCQEEGQIQSLQCLSMRSVHSSNLELLPYSHIGRLSYLERRVPYTFRNNHEFSD</sequence>
<gene>
    <name evidence="1" type="ORF">METZ01_LOCUS94315</name>
</gene>
<dbReference type="EMBL" id="UINC01009240">
    <property type="protein sequence ID" value="SVA41461.1"/>
    <property type="molecule type" value="Genomic_DNA"/>
</dbReference>
<name>A0A381VN26_9ZZZZ</name>
<dbReference type="AlphaFoldDB" id="A0A381VN26"/>
<organism evidence="1">
    <name type="scientific">marine metagenome</name>
    <dbReference type="NCBI Taxonomy" id="408172"/>
    <lineage>
        <taxon>unclassified sequences</taxon>
        <taxon>metagenomes</taxon>
        <taxon>ecological metagenomes</taxon>
    </lineage>
</organism>